<keyword evidence="1" id="KW-0808">Transferase</keyword>
<organism evidence="1 2">
    <name type="scientific">Kiloniella laminariae</name>
    <dbReference type="NCBI Taxonomy" id="454162"/>
    <lineage>
        <taxon>Bacteria</taxon>
        <taxon>Pseudomonadati</taxon>
        <taxon>Pseudomonadota</taxon>
        <taxon>Alphaproteobacteria</taxon>
        <taxon>Rhodospirillales</taxon>
        <taxon>Kiloniellaceae</taxon>
        <taxon>Kiloniella</taxon>
    </lineage>
</organism>
<dbReference type="GO" id="GO:0032259">
    <property type="term" value="P:methylation"/>
    <property type="evidence" value="ECO:0007669"/>
    <property type="project" value="UniProtKB-KW"/>
</dbReference>
<dbReference type="Gene3D" id="3.40.50.150">
    <property type="entry name" value="Vaccinia Virus protein VP39"/>
    <property type="match status" value="1"/>
</dbReference>
<reference evidence="1" key="1">
    <citation type="submission" date="2022-12" db="EMBL/GenBank/DDBJ databases">
        <title>Bacterial isolates from different developmental stages of Nematostella vectensis.</title>
        <authorList>
            <person name="Fraune S."/>
        </authorList>
    </citation>
    <scope>NUCLEOTIDE SEQUENCE</scope>
    <source>
        <strain evidence="1">G21630-S1</strain>
    </source>
</reference>
<accession>A0ABT4LHD7</accession>
<dbReference type="Pfam" id="PF13578">
    <property type="entry name" value="Methyltransf_24"/>
    <property type="match status" value="1"/>
</dbReference>
<name>A0ABT4LHD7_9PROT</name>
<dbReference type="EC" id="2.1.1.-" evidence="1"/>
<dbReference type="GO" id="GO:0008168">
    <property type="term" value="F:methyltransferase activity"/>
    <property type="evidence" value="ECO:0007669"/>
    <property type="project" value="UniProtKB-KW"/>
</dbReference>
<dbReference type="InterPro" id="IPR029063">
    <property type="entry name" value="SAM-dependent_MTases_sf"/>
</dbReference>
<proteinExistence type="predicted"/>
<comment type="caution">
    <text evidence="1">The sequence shown here is derived from an EMBL/GenBank/DDBJ whole genome shotgun (WGS) entry which is preliminary data.</text>
</comment>
<evidence type="ECO:0000313" key="1">
    <source>
        <dbReference type="EMBL" id="MCZ4280509.1"/>
    </source>
</evidence>
<dbReference type="SUPFAM" id="SSF53335">
    <property type="entry name" value="S-adenosyl-L-methionine-dependent methyltransferases"/>
    <property type="match status" value="1"/>
</dbReference>
<dbReference type="RefSeq" id="WP_269422704.1">
    <property type="nucleotide sequence ID" value="NZ_JAPWGY010000002.1"/>
</dbReference>
<protein>
    <submittedName>
        <fullName evidence="1">Class I SAM-dependent methyltransferase</fullName>
        <ecNumber evidence="1">2.1.1.-</ecNumber>
    </submittedName>
</protein>
<keyword evidence="2" id="KW-1185">Reference proteome</keyword>
<gene>
    <name evidence="1" type="ORF">O4H49_06955</name>
</gene>
<dbReference type="Proteomes" id="UP001069802">
    <property type="component" value="Unassembled WGS sequence"/>
</dbReference>
<evidence type="ECO:0000313" key="2">
    <source>
        <dbReference type="Proteomes" id="UP001069802"/>
    </source>
</evidence>
<dbReference type="EMBL" id="JAPWGY010000002">
    <property type="protein sequence ID" value="MCZ4280509.1"/>
    <property type="molecule type" value="Genomic_DNA"/>
</dbReference>
<keyword evidence="1" id="KW-0489">Methyltransferase</keyword>
<sequence length="361" mass="40113">MKSRYKELILPGGSNEALSYKSKVDGLGREVIGSSCIVNDPAAKYYDSWVYLPSINDDNFLAQLQKIVADYQVSSIFCPHAVIYKKIAEIRASGKLDVAFSNAPPWEVEVNHIRSLYRSAKEVSELAASLRDRGSTGLPLLEEIAGLLMYSGIIPGMTSDEKLAAFISIYPELPTGDVVEIGAYRGRSSYFLAWASQKYSVGNVLVVDPWDLDHARQESSPEIIQDRQGELVKWEPVFEGFLAALSPFIGGINYLRMPSTEGAALYRTNAEVTSPLMGTTKYSGQIALIHIDGNHDYHMVLQDCAAWLDMVMPGGWIVFDDYIWLHGDGPRRAGDEFLIANADRIERSFVCDKSLFIHLIT</sequence>